<sequence length="1179" mass="129662">MKIELRTLILCLVGWSLSSPAAVIWGEDFSGATLSDTSGNNEALAGTVIETANAASCIVVDSSTDPAAAEAFTLASGNFIRLSVESNNYAAVRSVANPITFPAVDDTDTVTMTADIYLPSNTVLPVFKFNPRLETSGAAGNGATFGDSAVTATGQYTITYTDTVANFKNPNSTGDADTAYPFLFIEQLDGTSFGAVAAADFMYMDNIRLEIVSPADPLPPLNSAYFSALKAGTVFSTPLVKWQQFGPGMSGYIDKFWINNGDPNAMYTQLDMGNGHVTLNRGEYWTSYKEIDGNGLPGGVTGIEFSYQDPDFGLMMAKEGIYKTTNRGRSWDFLVDIFPNPNSQMNSVMTVDPNNDNVWYIGAGQHWMIKDTHFTKNGLYYSSDGNYSAGFILKSTNKGQAWTKVLFPNGDEDFSKIIVDPRDSDVVYASTQYGVHKSEDGGMSWALVEGHAQLPHNQPRDMGFYYDGANEFLLYVLEVTHYTPNGNTIDTSGGVYRSSDGGTNWVNLTGNLGIDMSVIGPSSYGYREKYFWAIGKWLEESTEYAKTNFPAFPANTFSQFTRIAVDPTDKDRIYLSHNYKHDYAFPPGNIWMTDNGGANWIAAAREGPYWINEVNKSYWQSRGQPMGMNANFAHVDREHRENDNTQSGPRFVFCNPLGEVYTCFAQQVMRSTDYGVTWNQVDDDETAPGSGHWVGRGDCNLPGETFCLDTGTPGTYLWGCGEHGLWRNTDDGDLVYPGAIAVEQLTGQSISDNSPLSISTIATAPQNPDHVYMIPFRQNMKGELLFSADGGDAWTTLSTPISFPNGNDVLDSRSLLIDHQNTNNIYFCIPFSEWERWSGNFVNNGRKFDGDTEDFGQGIYKSTDGGGSFSMITNGIPANRSVYRMAMDPFNPLILYAALNETHNNDPGGLYKTTNGGASWSAVTIPSGIRSVNDVVAHPNGYIYIACGDYNGSTGGGYISQDGGLTWHLLFDMPYLRHFSPSLADPDIITVNVDKNTTVGQRNPGLYVTIDGGANWFKINSSHGQPDGIRKVEPDPYDKNVLWMSNHGTGFFRADISPLFTGEPNEPLYWDWMEDYGQTDRLADTDEDGFDANQEYIAGTDPSITESFFRVDLAPNEGSAGRLVFDSVLNRLYSVDMTDDLLSGWTEFTNGVSGTGDPLEISDSEIFSNRFYRINVEME</sequence>
<dbReference type="AlphaFoldDB" id="A0A6C2UQD9"/>
<dbReference type="GO" id="GO:0010411">
    <property type="term" value="P:xyloglucan metabolic process"/>
    <property type="evidence" value="ECO:0007669"/>
    <property type="project" value="TreeGrafter"/>
</dbReference>
<dbReference type="SUPFAM" id="SSF110296">
    <property type="entry name" value="Oligoxyloglucan reducing end-specific cellobiohydrolase"/>
    <property type="match status" value="3"/>
</dbReference>
<name>A0A6C2UQD9_9BACT</name>
<accession>A0A6C2UQD9</accession>
<dbReference type="RefSeq" id="WP_136063679.1">
    <property type="nucleotide sequence ID" value="NZ_CAAHFH010000002.1"/>
</dbReference>
<evidence type="ECO:0000313" key="2">
    <source>
        <dbReference type="EMBL" id="VGO22289.1"/>
    </source>
</evidence>
<organism evidence="2 3">
    <name type="scientific">Pontiella sulfatireligans</name>
    <dbReference type="NCBI Taxonomy" id="2750658"/>
    <lineage>
        <taxon>Bacteria</taxon>
        <taxon>Pseudomonadati</taxon>
        <taxon>Kiritimatiellota</taxon>
        <taxon>Kiritimatiellia</taxon>
        <taxon>Kiritimatiellales</taxon>
        <taxon>Pontiellaceae</taxon>
        <taxon>Pontiella</taxon>
    </lineage>
</organism>
<feature type="chain" id="PRO_5025407089" evidence="1">
    <location>
        <begin position="22"/>
        <end position="1179"/>
    </location>
</feature>
<protein>
    <submittedName>
        <fullName evidence="2">Xyloglucanase Xgh74A</fullName>
    </submittedName>
</protein>
<dbReference type="InterPro" id="IPR015943">
    <property type="entry name" value="WD40/YVTN_repeat-like_dom_sf"/>
</dbReference>
<dbReference type="CDD" id="cd15482">
    <property type="entry name" value="Sialidase_non-viral"/>
    <property type="match status" value="1"/>
</dbReference>
<evidence type="ECO:0000313" key="3">
    <source>
        <dbReference type="Proteomes" id="UP000346198"/>
    </source>
</evidence>
<reference evidence="2 3" key="1">
    <citation type="submission" date="2019-04" db="EMBL/GenBank/DDBJ databases">
        <authorList>
            <person name="Van Vliet M D."/>
        </authorList>
    </citation>
    <scope>NUCLEOTIDE SEQUENCE [LARGE SCALE GENOMIC DNA]</scope>
    <source>
        <strain evidence="2 3">F21</strain>
    </source>
</reference>
<dbReference type="PANTHER" id="PTHR43739:SF5">
    <property type="entry name" value="EXO-ALPHA-SIALIDASE"/>
    <property type="match status" value="1"/>
</dbReference>
<dbReference type="EMBL" id="CAAHFH010000002">
    <property type="protein sequence ID" value="VGO22289.1"/>
    <property type="molecule type" value="Genomic_DNA"/>
</dbReference>
<dbReference type="Proteomes" id="UP000346198">
    <property type="component" value="Unassembled WGS sequence"/>
</dbReference>
<feature type="signal peptide" evidence="1">
    <location>
        <begin position="1"/>
        <end position="21"/>
    </location>
</feature>
<dbReference type="Gene3D" id="2.130.10.10">
    <property type="entry name" value="YVTN repeat-like/Quinoprotein amine dehydrogenase"/>
    <property type="match status" value="5"/>
</dbReference>
<keyword evidence="3" id="KW-1185">Reference proteome</keyword>
<dbReference type="PANTHER" id="PTHR43739">
    <property type="entry name" value="XYLOGLUCANASE (EUROFUNG)"/>
    <property type="match status" value="1"/>
</dbReference>
<dbReference type="InterPro" id="IPR052025">
    <property type="entry name" value="Xyloglucanase_GH74"/>
</dbReference>
<proteinExistence type="predicted"/>
<gene>
    <name evidence="2" type="primary">xghA</name>
    <name evidence="2" type="ORF">SCARR_04371</name>
</gene>
<evidence type="ECO:0000256" key="1">
    <source>
        <dbReference type="SAM" id="SignalP"/>
    </source>
</evidence>
<keyword evidence="1" id="KW-0732">Signal</keyword>